<keyword evidence="6" id="KW-1185">Reference proteome</keyword>
<dbReference type="CDD" id="cd00254">
    <property type="entry name" value="LT-like"/>
    <property type="match status" value="1"/>
</dbReference>
<proteinExistence type="inferred from homology"/>
<dbReference type="PANTHER" id="PTHR37423:SF2">
    <property type="entry name" value="MEMBRANE-BOUND LYTIC MUREIN TRANSGLYCOSYLASE C"/>
    <property type="match status" value="1"/>
</dbReference>
<comment type="caution">
    <text evidence="5">The sequence shown here is derived from an EMBL/GenBank/DDBJ whole genome shotgun (WGS) entry which is preliminary data.</text>
</comment>
<organism evidence="5 6">
    <name type="scientific">Sphingomonas canadensis</name>
    <dbReference type="NCBI Taxonomy" id="1219257"/>
    <lineage>
        <taxon>Bacteria</taxon>
        <taxon>Pseudomonadati</taxon>
        <taxon>Pseudomonadota</taxon>
        <taxon>Alphaproteobacteria</taxon>
        <taxon>Sphingomonadales</taxon>
        <taxon>Sphingomonadaceae</taxon>
        <taxon>Sphingomonas</taxon>
    </lineage>
</organism>
<dbReference type="InterPro" id="IPR008258">
    <property type="entry name" value="Transglycosylase_SLT_dom_1"/>
</dbReference>
<dbReference type="Pfam" id="PF01464">
    <property type="entry name" value="SLT"/>
    <property type="match status" value="1"/>
</dbReference>
<evidence type="ECO:0000256" key="2">
    <source>
        <dbReference type="ARBA" id="ARBA00009387"/>
    </source>
</evidence>
<evidence type="ECO:0000313" key="5">
    <source>
        <dbReference type="EMBL" id="MFD0945048.1"/>
    </source>
</evidence>
<feature type="signal peptide" evidence="3">
    <location>
        <begin position="1"/>
        <end position="19"/>
    </location>
</feature>
<gene>
    <name evidence="5" type="ORF">ACFQ1E_01715</name>
</gene>
<dbReference type="PANTHER" id="PTHR37423">
    <property type="entry name" value="SOLUBLE LYTIC MUREIN TRANSGLYCOSYLASE-RELATED"/>
    <property type="match status" value="1"/>
</dbReference>
<dbReference type="EMBL" id="JBHTJG010000001">
    <property type="protein sequence ID" value="MFD0945048.1"/>
    <property type="molecule type" value="Genomic_DNA"/>
</dbReference>
<accession>A0ABW3H4G5</accession>
<evidence type="ECO:0000256" key="1">
    <source>
        <dbReference type="ARBA" id="ARBA00007734"/>
    </source>
</evidence>
<dbReference type="SUPFAM" id="SSF53955">
    <property type="entry name" value="Lysozyme-like"/>
    <property type="match status" value="1"/>
</dbReference>
<evidence type="ECO:0000313" key="6">
    <source>
        <dbReference type="Proteomes" id="UP001596977"/>
    </source>
</evidence>
<feature type="domain" description="Transglycosylase SLT" evidence="4">
    <location>
        <begin position="30"/>
        <end position="138"/>
    </location>
</feature>
<reference evidence="6" key="1">
    <citation type="journal article" date="2019" name="Int. J. Syst. Evol. Microbiol.">
        <title>The Global Catalogue of Microorganisms (GCM) 10K type strain sequencing project: providing services to taxonomists for standard genome sequencing and annotation.</title>
        <authorList>
            <consortium name="The Broad Institute Genomics Platform"/>
            <consortium name="The Broad Institute Genome Sequencing Center for Infectious Disease"/>
            <person name="Wu L."/>
            <person name="Ma J."/>
        </authorList>
    </citation>
    <scope>NUCLEOTIDE SEQUENCE [LARGE SCALE GENOMIC DNA]</scope>
    <source>
        <strain evidence="6">CCUG 62982</strain>
    </source>
</reference>
<dbReference type="RefSeq" id="WP_264942685.1">
    <property type="nucleotide sequence ID" value="NZ_JAPDRA010000001.1"/>
</dbReference>
<name>A0ABW3H4G5_9SPHN</name>
<evidence type="ECO:0000259" key="4">
    <source>
        <dbReference type="Pfam" id="PF01464"/>
    </source>
</evidence>
<comment type="similarity">
    <text evidence="2">Belongs to the virb1 family.</text>
</comment>
<dbReference type="Gene3D" id="1.10.530.10">
    <property type="match status" value="1"/>
</dbReference>
<keyword evidence="3" id="KW-0732">Signal</keyword>
<evidence type="ECO:0000256" key="3">
    <source>
        <dbReference type="SAM" id="SignalP"/>
    </source>
</evidence>
<dbReference type="InterPro" id="IPR023346">
    <property type="entry name" value="Lysozyme-like_dom_sf"/>
</dbReference>
<protein>
    <submittedName>
        <fullName evidence="5">Lytic transglycosylase domain-containing protein</fullName>
    </submittedName>
</protein>
<sequence>MGALSLCVALAPVAAVSVAADPVDQWRGFIAEASLHFGVPSEWIVRVMRAESGGRTMRGGRPIRSAKGAIGLMQLMPGTWAEMRARLGLGADPDDPRDNILAGTAYLRLMYDRFGYPGLFAAYNAGPGRYAAYLRGQARLPPETIAYLAQVTGRAPEALAPARPAPKEAESRAIDPLFAVRASVTIAAEPAAEAPPHPPMFAIRRDVP</sequence>
<comment type="similarity">
    <text evidence="1">Belongs to the transglycosylase Slt family.</text>
</comment>
<feature type="chain" id="PRO_5047462243" evidence="3">
    <location>
        <begin position="20"/>
        <end position="208"/>
    </location>
</feature>
<dbReference type="Proteomes" id="UP001596977">
    <property type="component" value="Unassembled WGS sequence"/>
</dbReference>